<proteinExistence type="predicted"/>
<organism evidence="2 3">
    <name type="scientific">Penicillium desertorum</name>
    <dbReference type="NCBI Taxonomy" id="1303715"/>
    <lineage>
        <taxon>Eukaryota</taxon>
        <taxon>Fungi</taxon>
        <taxon>Dikarya</taxon>
        <taxon>Ascomycota</taxon>
        <taxon>Pezizomycotina</taxon>
        <taxon>Eurotiomycetes</taxon>
        <taxon>Eurotiomycetidae</taxon>
        <taxon>Eurotiales</taxon>
        <taxon>Aspergillaceae</taxon>
        <taxon>Penicillium</taxon>
    </lineage>
</organism>
<feature type="region of interest" description="Disordered" evidence="1">
    <location>
        <begin position="254"/>
        <end position="281"/>
    </location>
</feature>
<evidence type="ECO:0000313" key="2">
    <source>
        <dbReference type="EMBL" id="KAJ5456226.1"/>
    </source>
</evidence>
<reference evidence="2" key="1">
    <citation type="submission" date="2022-12" db="EMBL/GenBank/DDBJ databases">
        <authorList>
            <person name="Petersen C."/>
        </authorList>
    </citation>
    <scope>NUCLEOTIDE SEQUENCE</scope>
    <source>
        <strain evidence="2">IBT 17660</strain>
    </source>
</reference>
<dbReference type="AlphaFoldDB" id="A0A9W9WDK0"/>
<gene>
    <name evidence="2" type="ORF">N7530_011500</name>
</gene>
<dbReference type="Proteomes" id="UP001147760">
    <property type="component" value="Unassembled WGS sequence"/>
</dbReference>
<accession>A0A9W9WDK0</accession>
<keyword evidence="3" id="KW-1185">Reference proteome</keyword>
<sequence length="335" mass="38028">MSPESDLMENKITSTGSFVNTSPIPPAFRREKVIDQCSKQILYALDSDKSLRGYVEDKVRPDYNSRRSRLTIRMPNPLYNLFCAGISDEAFGDFARKIKHLSISRIRLPNDTNNREQTYSERCLDALFIHEHAKYPGVIIEVCYSQKVRAAADLADEYILDTNASVNAVIALNIEYKGSKKATISVWRPHKITVDRVKELEAKAVIEMILSLRDLAPKSIAQKYLDLDQDILISSRELCDFLSSAEAEHQKQLLVEGVDEPLPPGTRKRRGAQTPSPRFSSDTSRVLICDLEGRWGNRLAPEVSREPVLHAGWTEKSDIHDLGYLIKAWYTETYP</sequence>
<reference evidence="2" key="2">
    <citation type="journal article" date="2023" name="IMA Fungus">
        <title>Comparative genomic study of the Penicillium genus elucidates a diverse pangenome and 15 lateral gene transfer events.</title>
        <authorList>
            <person name="Petersen C."/>
            <person name="Sorensen T."/>
            <person name="Nielsen M.R."/>
            <person name="Sondergaard T.E."/>
            <person name="Sorensen J.L."/>
            <person name="Fitzpatrick D.A."/>
            <person name="Frisvad J.C."/>
            <person name="Nielsen K.L."/>
        </authorList>
    </citation>
    <scope>NUCLEOTIDE SEQUENCE</scope>
    <source>
        <strain evidence="2">IBT 17660</strain>
    </source>
</reference>
<dbReference type="EMBL" id="JAPWDO010000009">
    <property type="protein sequence ID" value="KAJ5456226.1"/>
    <property type="molecule type" value="Genomic_DNA"/>
</dbReference>
<evidence type="ECO:0000313" key="3">
    <source>
        <dbReference type="Proteomes" id="UP001147760"/>
    </source>
</evidence>
<dbReference type="OrthoDB" id="3485856at2759"/>
<name>A0A9W9WDK0_9EURO</name>
<comment type="caution">
    <text evidence="2">The sequence shown here is derived from an EMBL/GenBank/DDBJ whole genome shotgun (WGS) entry which is preliminary data.</text>
</comment>
<evidence type="ECO:0000256" key="1">
    <source>
        <dbReference type="SAM" id="MobiDB-lite"/>
    </source>
</evidence>
<protein>
    <submittedName>
        <fullName evidence="2">Uncharacterized protein</fullName>
    </submittedName>
</protein>